<evidence type="ECO:0000313" key="2">
    <source>
        <dbReference type="Proteomes" id="UP001162992"/>
    </source>
</evidence>
<accession>A0ACC2D6N1</accession>
<reference evidence="2" key="1">
    <citation type="journal article" date="2024" name="Proc. Natl. Acad. Sci. U.S.A.">
        <title>Extraordinary preservation of gene collinearity over three hundred million years revealed in homosporous lycophytes.</title>
        <authorList>
            <person name="Li C."/>
            <person name="Wickell D."/>
            <person name="Kuo L.Y."/>
            <person name="Chen X."/>
            <person name="Nie B."/>
            <person name="Liao X."/>
            <person name="Peng D."/>
            <person name="Ji J."/>
            <person name="Jenkins J."/>
            <person name="Williams M."/>
            <person name="Shu S."/>
            <person name="Plott C."/>
            <person name="Barry K."/>
            <person name="Rajasekar S."/>
            <person name="Grimwood J."/>
            <person name="Han X."/>
            <person name="Sun S."/>
            <person name="Hou Z."/>
            <person name="He W."/>
            <person name="Dai G."/>
            <person name="Sun C."/>
            <person name="Schmutz J."/>
            <person name="Leebens-Mack J.H."/>
            <person name="Li F.W."/>
            <person name="Wang L."/>
        </authorList>
    </citation>
    <scope>NUCLEOTIDE SEQUENCE [LARGE SCALE GENOMIC DNA]</scope>
    <source>
        <strain evidence="2">cv. PW_Plant_1</strain>
    </source>
</reference>
<dbReference type="Proteomes" id="UP001162992">
    <property type="component" value="Chromosome 7"/>
</dbReference>
<keyword evidence="2" id="KW-1185">Reference proteome</keyword>
<evidence type="ECO:0000313" key="1">
    <source>
        <dbReference type="EMBL" id="KAJ7549915.1"/>
    </source>
</evidence>
<proteinExistence type="predicted"/>
<sequence>MPMDHTKKRKSDENGSPEVSKEDMQALLETLSKEQIVDLLQDAALRHSDVLKDVRKAADEDPTPRKIFVRGLGWDTKGEAMKKVFAKYGEVEEAVVVTDRKTQKGRGYGFVTFAHVDSAIRALKDPNKTVEGRVTSCNPASQGTEHAKVPPEDVTHRKIYVSNVPEEMTADKLHKFFAQYGEIAEGPLGFHKSGKSKGYSLIIYKTLDGAKQALQDPLKNLDGHRLRCKLAEGGPKVKDSEESKEGGATSAPLSIPSSVGGGLGGYALPYVTYDPSVLQAGVALNPGLTHMLSNPLTHGLKPVGNLSSLGLGASLNSSLSIDPSLAASLYPSLSSLSSDSMAQGFLSGVGHGLHPAGSSLGLASLGAHSGGLAAYPAQLAAYTRLATAPLYDAGTSSTSQAAGNPGSSISSYAAHLGATPAERAQIAGALGTLAAYYDR</sequence>
<name>A0ACC2D6N1_DIPCM</name>
<comment type="caution">
    <text evidence="1">The sequence shown here is derived from an EMBL/GenBank/DDBJ whole genome shotgun (WGS) entry which is preliminary data.</text>
</comment>
<protein>
    <submittedName>
        <fullName evidence="1">Uncharacterized protein</fullName>
    </submittedName>
</protein>
<gene>
    <name evidence="1" type="ORF">O6H91_07G074900</name>
</gene>
<dbReference type="EMBL" id="CM055098">
    <property type="protein sequence ID" value="KAJ7549915.1"/>
    <property type="molecule type" value="Genomic_DNA"/>
</dbReference>
<organism evidence="1 2">
    <name type="scientific">Diphasiastrum complanatum</name>
    <name type="common">Issler's clubmoss</name>
    <name type="synonym">Lycopodium complanatum</name>
    <dbReference type="NCBI Taxonomy" id="34168"/>
    <lineage>
        <taxon>Eukaryota</taxon>
        <taxon>Viridiplantae</taxon>
        <taxon>Streptophyta</taxon>
        <taxon>Embryophyta</taxon>
        <taxon>Tracheophyta</taxon>
        <taxon>Lycopodiopsida</taxon>
        <taxon>Lycopodiales</taxon>
        <taxon>Lycopodiaceae</taxon>
        <taxon>Lycopodioideae</taxon>
        <taxon>Diphasiastrum</taxon>
    </lineage>
</organism>